<evidence type="ECO:0000313" key="4">
    <source>
        <dbReference type="Proteomes" id="UP000076744"/>
    </source>
</evidence>
<keyword evidence="1" id="KW-1133">Transmembrane helix</keyword>
<keyword evidence="1" id="KW-0812">Transmembrane</keyword>
<evidence type="ECO:0000313" key="3">
    <source>
        <dbReference type="EMBL" id="OAA72339.1"/>
    </source>
</evidence>
<feature type="signal peptide" evidence="2">
    <location>
        <begin position="1"/>
        <end position="27"/>
    </location>
</feature>
<protein>
    <submittedName>
        <fullName evidence="3">Uncharacterized protein</fullName>
    </submittedName>
</protein>
<gene>
    <name evidence="3" type="ORF">ISF_01412</name>
</gene>
<dbReference type="RefSeq" id="XP_018707785.1">
    <property type="nucleotide sequence ID" value="XM_018845019.1"/>
</dbReference>
<keyword evidence="1" id="KW-0472">Membrane</keyword>
<feature type="chain" id="PRO_5007837521" evidence="2">
    <location>
        <begin position="28"/>
        <end position="226"/>
    </location>
</feature>
<evidence type="ECO:0000256" key="1">
    <source>
        <dbReference type="SAM" id="Phobius"/>
    </source>
</evidence>
<feature type="transmembrane region" description="Helical" evidence="1">
    <location>
        <begin position="208"/>
        <end position="225"/>
    </location>
</feature>
<dbReference type="AlphaFoldDB" id="A0A162MXT1"/>
<comment type="caution">
    <text evidence="3">The sequence shown here is derived from an EMBL/GenBank/DDBJ whole genome shotgun (WGS) entry which is preliminary data.</text>
</comment>
<keyword evidence="4" id="KW-1185">Reference proteome</keyword>
<dbReference type="EMBL" id="AZHB01000002">
    <property type="protein sequence ID" value="OAA72339.1"/>
    <property type="molecule type" value="Genomic_DNA"/>
</dbReference>
<organism evidence="3 4">
    <name type="scientific">Cordyceps fumosorosea (strain ARSEF 2679)</name>
    <name type="common">Isaria fumosorosea</name>
    <dbReference type="NCBI Taxonomy" id="1081104"/>
    <lineage>
        <taxon>Eukaryota</taxon>
        <taxon>Fungi</taxon>
        <taxon>Dikarya</taxon>
        <taxon>Ascomycota</taxon>
        <taxon>Pezizomycotina</taxon>
        <taxon>Sordariomycetes</taxon>
        <taxon>Hypocreomycetidae</taxon>
        <taxon>Hypocreales</taxon>
        <taxon>Cordycipitaceae</taxon>
        <taxon>Cordyceps</taxon>
    </lineage>
</organism>
<proteinExistence type="predicted"/>
<name>A0A162MXT1_CORFA</name>
<reference evidence="3 4" key="1">
    <citation type="journal article" date="2016" name="Genome Biol. Evol.">
        <title>Divergent and convergent evolution of fungal pathogenicity.</title>
        <authorList>
            <person name="Shang Y."/>
            <person name="Xiao G."/>
            <person name="Zheng P."/>
            <person name="Cen K."/>
            <person name="Zhan S."/>
            <person name="Wang C."/>
        </authorList>
    </citation>
    <scope>NUCLEOTIDE SEQUENCE [LARGE SCALE GENOMIC DNA]</scope>
    <source>
        <strain evidence="3 4">ARSEF 2679</strain>
    </source>
</reference>
<keyword evidence="2" id="KW-0732">Signal</keyword>
<sequence length="226" mass="24713">MNLITIFASVAVLAAALAQAKPGPVEANPIFPTIEMCQRKPIFSLVFSLWGARNISAHLDTFTIGLTPHRCEAIPVAFNTDQGSDHLPVLTSYAYGRGQLTTPPGDQDAAQYLWDSVYWPRPTRPGGGWNGYLFTTTAQSGREVHERYLYYLWVDGPLPEDPCRAEISGDEARKIVETARSKAFLADKSVVSCSCPECGAGVVEANDLFLFAWFAALLLLLLLFAA</sequence>
<dbReference type="Proteomes" id="UP000076744">
    <property type="component" value="Unassembled WGS sequence"/>
</dbReference>
<dbReference type="GeneID" id="30017704"/>
<evidence type="ECO:0000256" key="2">
    <source>
        <dbReference type="SAM" id="SignalP"/>
    </source>
</evidence>
<accession>A0A162MXT1</accession>